<accession>A0A1G9TTS4</accession>
<dbReference type="AlphaFoldDB" id="A0A1G9TTS4"/>
<dbReference type="RefSeq" id="WP_082722766.1">
    <property type="nucleotide sequence ID" value="NZ_CP048429.1"/>
</dbReference>
<sequence>MRPSILKSLKPDIIVEMLEMAYRLEDWDKMLNTAGILYSYAQCIYEERQYHKAKKLPVPILDTERPLVYYFGFSHLMRGIVCQRQGKYDEARDSIYRYAELGWMEDLGEEGEEIAEEFRYLARANLYIVEILSGRTELLEGYASFLQDNPEELLPGLGTILQAAVQYGLDVDDLLHTFAEQSAGFGDYEDAGNLSHYYSYCYHLALYHKQAGRIPEALDWAIQSLVLAHQSRHDGNFKRCLALFESLREGGTEEQDRRYHEVLTECLGQVVLELPELPHVGV</sequence>
<dbReference type="Proteomes" id="UP000182783">
    <property type="component" value="Unassembled WGS sequence"/>
</dbReference>
<dbReference type="GO" id="GO:0042802">
    <property type="term" value="F:identical protein binding"/>
    <property type="evidence" value="ECO:0007669"/>
    <property type="project" value="InterPro"/>
</dbReference>
<protein>
    <submittedName>
        <fullName evidence="1">Tetratricopeptide repeat-containing protein</fullName>
    </submittedName>
</protein>
<evidence type="ECO:0000313" key="1">
    <source>
        <dbReference type="EMBL" id="SDM51180.1"/>
    </source>
</evidence>
<dbReference type="InterPro" id="IPR011717">
    <property type="entry name" value="TPR-4"/>
</dbReference>
<proteinExistence type="predicted"/>
<reference evidence="1 2" key="1">
    <citation type="submission" date="2016-10" db="EMBL/GenBank/DDBJ databases">
        <authorList>
            <person name="de Groot N.N."/>
        </authorList>
    </citation>
    <scope>NUCLEOTIDE SEQUENCE [LARGE SCALE GENOMIC DNA]</scope>
    <source>
        <strain evidence="1 2">CGMCC 1.10239</strain>
    </source>
</reference>
<dbReference type="OrthoDB" id="2512975at2"/>
<dbReference type="EMBL" id="FNGM01000013">
    <property type="protein sequence ID" value="SDM51180.1"/>
    <property type="molecule type" value="Genomic_DNA"/>
</dbReference>
<dbReference type="Pfam" id="PF07721">
    <property type="entry name" value="TPR_4"/>
    <property type="match status" value="2"/>
</dbReference>
<name>A0A1G9TTS4_9BACL</name>
<organism evidence="1 2">
    <name type="scientific">Paenibacillus jilunlii</name>
    <dbReference type="NCBI Taxonomy" id="682956"/>
    <lineage>
        <taxon>Bacteria</taxon>
        <taxon>Bacillati</taxon>
        <taxon>Bacillota</taxon>
        <taxon>Bacilli</taxon>
        <taxon>Bacillales</taxon>
        <taxon>Paenibacillaceae</taxon>
        <taxon>Paenibacillus</taxon>
    </lineage>
</organism>
<evidence type="ECO:0000313" key="2">
    <source>
        <dbReference type="Proteomes" id="UP000182783"/>
    </source>
</evidence>
<gene>
    <name evidence="1" type="ORF">SAMN05216191_113192</name>
</gene>